<feature type="domain" description="Retrotransposon gag" evidence="2">
    <location>
        <begin position="97"/>
        <end position="190"/>
    </location>
</feature>
<dbReference type="Gene3D" id="2.40.70.10">
    <property type="entry name" value="Acid Proteases"/>
    <property type="match status" value="1"/>
</dbReference>
<evidence type="ECO:0000313" key="3">
    <source>
        <dbReference type="EMBL" id="KAI5317377.1"/>
    </source>
</evidence>
<evidence type="ECO:0000259" key="2">
    <source>
        <dbReference type="Pfam" id="PF03732"/>
    </source>
</evidence>
<dbReference type="AlphaFoldDB" id="A0AAD4YP72"/>
<comment type="caution">
    <text evidence="3">The sequence shown here is derived from an EMBL/GenBank/DDBJ whole genome shotgun (WGS) entry which is preliminary data.</text>
</comment>
<dbReference type="InterPro" id="IPR005162">
    <property type="entry name" value="Retrotrans_gag_dom"/>
</dbReference>
<feature type="compositionally biased region" description="Low complexity" evidence="1">
    <location>
        <begin position="313"/>
        <end position="329"/>
    </location>
</feature>
<keyword evidence="4" id="KW-1185">Reference proteome</keyword>
<feature type="region of interest" description="Disordered" evidence="1">
    <location>
        <begin position="299"/>
        <end position="331"/>
    </location>
</feature>
<dbReference type="CDD" id="cd00303">
    <property type="entry name" value="retropepsin_like"/>
    <property type="match status" value="1"/>
</dbReference>
<proteinExistence type="predicted"/>
<dbReference type="PANTHER" id="PTHR33067">
    <property type="entry name" value="RNA-DIRECTED DNA POLYMERASE-RELATED"/>
    <property type="match status" value="1"/>
</dbReference>
<gene>
    <name evidence="3" type="ORF">L3X38_037084</name>
</gene>
<dbReference type="InterPro" id="IPR021109">
    <property type="entry name" value="Peptidase_aspartic_dom_sf"/>
</dbReference>
<accession>A0AAD4YP72</accession>
<evidence type="ECO:0000256" key="1">
    <source>
        <dbReference type="SAM" id="MobiDB-lite"/>
    </source>
</evidence>
<evidence type="ECO:0000313" key="4">
    <source>
        <dbReference type="Proteomes" id="UP001054821"/>
    </source>
</evidence>
<name>A0AAD4YP72_PRUDU</name>
<dbReference type="Pfam" id="PF03732">
    <property type="entry name" value="Retrotrans_gag"/>
    <property type="match status" value="1"/>
</dbReference>
<reference evidence="3 4" key="1">
    <citation type="journal article" date="2022" name="G3 (Bethesda)">
        <title>Whole-genome sequence and methylome profiling of the almond [Prunus dulcis (Mill.) D.A. Webb] cultivar 'Nonpareil'.</title>
        <authorList>
            <person name="D'Amico-Willman K.M."/>
            <person name="Ouma W.Z."/>
            <person name="Meulia T."/>
            <person name="Sideli G.M."/>
            <person name="Gradziel T.M."/>
            <person name="Fresnedo-Ramirez J."/>
        </authorList>
    </citation>
    <scope>NUCLEOTIDE SEQUENCE [LARGE SCALE GENOMIC DNA]</scope>
    <source>
        <strain evidence="3">Clone GOH B32 T37-40</strain>
    </source>
</reference>
<sequence>MAEIPNNNNDEGGGALVVQPRKPLREFSIPKVTDQPSCIVYHQLTVDRFDLKSGMIHLLPTYYGNTTEDPYMHIKQFFEIYATIKIQNLDDEQIKMRLFPFNLKDKAKSWLYSLPNASIHTWKELSNKFLQKFFPAQKTNKIRKEILGFTQKEGEAFHECWERYKEMISSCPHHNIESWMQMQSFYEGLLDSERMMVDATSGEGLMNKTADEAFTLFESLSANSQQWSHNKGRGAPMKAVVSEAVTGPLGNKVEVQDQSFAEHMLEQANALQARNPQNDPYSNTYNPGWRNHPNFRWNNNLNVQQSQGPPPGFQTQQRQFQQAPQQVQEQRGDPMGELQDMFKKFMGQQMQTNQNLQNAVNKLEVQVGQIASSLSNRASGTFPNQTEVNPRHQEHAKAVHILRSGKQVDNKVGDANEEQEDGENVEIIQPPHGPIAPFPSRLSKSKKDQGLDEIMETFKKVQINIPLLNAITQIPKYAKILKDQCTNKRRFKEHEQVALSEEVSAVLQRKLPPKLKDPGSFSIPCIVGDFKIPKALLDLGASINLMPYHVYEKLNLGELQATTVSIQLADRTIRYPKGILEDVLVNVEGLILPADFLVLEMEEAPIPDNELPLIFGQPFMATAKTKIDVEQGTLTMTVNGETVAFKVFDALKPNAVQDCFQIEVFGNPGKERFDGLPYSVESCLLKRGDKEEQGAAHMFNAPIPTHKKGLPKFGDVNIPIIPTIHCDSIHKQKRKRKAARKQWKRKTSLVNSLALHEVSIEPKPPHSL</sequence>
<organism evidence="3 4">
    <name type="scientific">Prunus dulcis</name>
    <name type="common">Almond</name>
    <name type="synonym">Amygdalus dulcis</name>
    <dbReference type="NCBI Taxonomy" id="3755"/>
    <lineage>
        <taxon>Eukaryota</taxon>
        <taxon>Viridiplantae</taxon>
        <taxon>Streptophyta</taxon>
        <taxon>Embryophyta</taxon>
        <taxon>Tracheophyta</taxon>
        <taxon>Spermatophyta</taxon>
        <taxon>Magnoliopsida</taxon>
        <taxon>eudicotyledons</taxon>
        <taxon>Gunneridae</taxon>
        <taxon>Pentapetalae</taxon>
        <taxon>rosids</taxon>
        <taxon>fabids</taxon>
        <taxon>Rosales</taxon>
        <taxon>Rosaceae</taxon>
        <taxon>Amygdaloideae</taxon>
        <taxon>Amygdaleae</taxon>
        <taxon>Prunus</taxon>
    </lineage>
</organism>
<protein>
    <recommendedName>
        <fullName evidence="2">Retrotransposon gag domain-containing protein</fullName>
    </recommendedName>
</protein>
<dbReference type="Proteomes" id="UP001054821">
    <property type="component" value="Chromosome 7"/>
</dbReference>
<dbReference type="PANTHER" id="PTHR33067:SF9">
    <property type="entry name" value="RNA-DIRECTED DNA POLYMERASE"/>
    <property type="match status" value="1"/>
</dbReference>
<dbReference type="EMBL" id="JAJFAZ020000007">
    <property type="protein sequence ID" value="KAI5317377.1"/>
    <property type="molecule type" value="Genomic_DNA"/>
</dbReference>